<dbReference type="Pfam" id="PF08352">
    <property type="entry name" value="oligo_HPY"/>
    <property type="match status" value="1"/>
</dbReference>
<evidence type="ECO:0000259" key="10">
    <source>
        <dbReference type="PROSITE" id="PS50893"/>
    </source>
</evidence>
<comment type="subcellular location">
    <subcellularLocation>
        <location evidence="1">Cell inner membrane</location>
        <topology evidence="1">Peripheral membrane protein</topology>
    </subcellularLocation>
</comment>
<sequence>MEQEPLLEVRDLRLSVNTHQGQASILDGVSFQLREGKVTCLVGESGCGKSITSLTIMGLQHPLSSTKKNQLQASGEILFQGENLLALSDSQMEAKRGDQLAMVFQEPMTSLNPVLTIGEQLAEAVRTHHRDLSAEQVEQKVLSTLEKVNISGQGRLSEYPFQLSGGMRQRIMIAMALINDPKLLIADEPTTALDVTVQAQILKLMKDLQDNHQASILFITHDLGVVAEIADDVIVMYGGRVVESGPVEEVFRDPQHPYLIGLLNSIPRIGERRDTLQTIKGMVPAVTAMPSGCRFRTRCPFASEKCESLPPAVSHQSSHVSHCWFTPLEQHFSLPNESNDSKEMRHVG</sequence>
<dbReference type="NCBIfam" id="TIGR01727">
    <property type="entry name" value="oligo_HPY"/>
    <property type="match status" value="1"/>
</dbReference>
<dbReference type="GO" id="GO:0005524">
    <property type="term" value="F:ATP binding"/>
    <property type="evidence" value="ECO:0007669"/>
    <property type="project" value="UniProtKB-KW"/>
</dbReference>
<accession>A0A1G7W9T7</accession>
<dbReference type="InterPro" id="IPR017871">
    <property type="entry name" value="ABC_transporter-like_CS"/>
</dbReference>
<dbReference type="PANTHER" id="PTHR43297:SF2">
    <property type="entry name" value="DIPEPTIDE TRANSPORT ATP-BINDING PROTEIN DPPD"/>
    <property type="match status" value="1"/>
</dbReference>
<organism evidence="11 12">
    <name type="scientific">Vibrio xiamenensis</name>
    <dbReference type="NCBI Taxonomy" id="861298"/>
    <lineage>
        <taxon>Bacteria</taxon>
        <taxon>Pseudomonadati</taxon>
        <taxon>Pseudomonadota</taxon>
        <taxon>Gammaproteobacteria</taxon>
        <taxon>Vibrionales</taxon>
        <taxon>Vibrionaceae</taxon>
        <taxon>Vibrio</taxon>
    </lineage>
</organism>
<dbReference type="CDD" id="cd03257">
    <property type="entry name" value="ABC_NikE_OppD_transporters"/>
    <property type="match status" value="1"/>
</dbReference>
<dbReference type="PROSITE" id="PS00211">
    <property type="entry name" value="ABC_TRANSPORTER_1"/>
    <property type="match status" value="1"/>
</dbReference>
<dbReference type="GO" id="GO:0055085">
    <property type="term" value="P:transmembrane transport"/>
    <property type="evidence" value="ECO:0007669"/>
    <property type="project" value="UniProtKB-ARBA"/>
</dbReference>
<dbReference type="Gene3D" id="3.40.50.300">
    <property type="entry name" value="P-loop containing nucleotide triphosphate hydrolases"/>
    <property type="match status" value="1"/>
</dbReference>
<dbReference type="SUPFAM" id="SSF52540">
    <property type="entry name" value="P-loop containing nucleoside triphosphate hydrolases"/>
    <property type="match status" value="1"/>
</dbReference>
<evidence type="ECO:0000256" key="2">
    <source>
        <dbReference type="ARBA" id="ARBA00005417"/>
    </source>
</evidence>
<dbReference type="InterPro" id="IPR050388">
    <property type="entry name" value="ABC_Ni/Peptide_Import"/>
</dbReference>
<dbReference type="OrthoDB" id="9784450at2"/>
<name>A0A1G7W9T7_9VIBR</name>
<dbReference type="GO" id="GO:0005886">
    <property type="term" value="C:plasma membrane"/>
    <property type="evidence" value="ECO:0007669"/>
    <property type="project" value="UniProtKB-SubCell"/>
</dbReference>
<evidence type="ECO:0000313" key="12">
    <source>
        <dbReference type="Proteomes" id="UP000198854"/>
    </source>
</evidence>
<dbReference type="RefSeq" id="WP_093268617.1">
    <property type="nucleotide sequence ID" value="NZ_FNDD01000001.1"/>
</dbReference>
<feature type="domain" description="ABC transporter" evidence="10">
    <location>
        <begin position="7"/>
        <end position="263"/>
    </location>
</feature>
<dbReference type="InterPro" id="IPR003439">
    <property type="entry name" value="ABC_transporter-like_ATP-bd"/>
</dbReference>
<comment type="catalytic activity">
    <reaction evidence="9">
        <text>a dipeptide(out) + ATP + H2O = a dipeptide(in) + ADP + phosphate + H(+)</text>
        <dbReference type="Rhea" id="RHEA:23120"/>
        <dbReference type="ChEBI" id="CHEBI:15377"/>
        <dbReference type="ChEBI" id="CHEBI:15378"/>
        <dbReference type="ChEBI" id="CHEBI:30616"/>
        <dbReference type="ChEBI" id="CHEBI:43474"/>
        <dbReference type="ChEBI" id="CHEBI:90799"/>
        <dbReference type="ChEBI" id="CHEBI:456216"/>
        <dbReference type="EC" id="7.4.2.9"/>
    </reaction>
</comment>
<evidence type="ECO:0000313" key="11">
    <source>
        <dbReference type="EMBL" id="SDG68743.1"/>
    </source>
</evidence>
<evidence type="ECO:0000256" key="5">
    <source>
        <dbReference type="ARBA" id="ARBA00022741"/>
    </source>
</evidence>
<evidence type="ECO:0000256" key="1">
    <source>
        <dbReference type="ARBA" id="ARBA00004417"/>
    </source>
</evidence>
<proteinExistence type="inferred from homology"/>
<dbReference type="Proteomes" id="UP000198854">
    <property type="component" value="Unassembled WGS sequence"/>
</dbReference>
<keyword evidence="6" id="KW-0067">ATP-binding</keyword>
<reference evidence="11 12" key="1">
    <citation type="submission" date="2016-10" db="EMBL/GenBank/DDBJ databases">
        <authorList>
            <person name="de Groot N.N."/>
        </authorList>
    </citation>
    <scope>NUCLEOTIDE SEQUENCE [LARGE SCALE GENOMIC DNA]</scope>
    <source>
        <strain evidence="11 12">CGMCC 1.10228</strain>
    </source>
</reference>
<comment type="similarity">
    <text evidence="2">Belongs to the ABC transporter superfamily.</text>
</comment>
<dbReference type="GO" id="GO:0016887">
    <property type="term" value="F:ATP hydrolysis activity"/>
    <property type="evidence" value="ECO:0007669"/>
    <property type="project" value="InterPro"/>
</dbReference>
<evidence type="ECO:0000256" key="9">
    <source>
        <dbReference type="ARBA" id="ARBA00047356"/>
    </source>
</evidence>
<keyword evidence="12" id="KW-1185">Reference proteome</keyword>
<dbReference type="AlphaFoldDB" id="A0A1G7W9T7"/>
<protein>
    <recommendedName>
        <fullName evidence="8">ABC-type dipeptide transporter</fullName>
        <ecNumber evidence="8">7.4.2.9</ecNumber>
    </recommendedName>
</protein>
<dbReference type="STRING" id="861298.SAMN04488136_101279"/>
<dbReference type="Pfam" id="PF00005">
    <property type="entry name" value="ABC_tran"/>
    <property type="match status" value="1"/>
</dbReference>
<evidence type="ECO:0000256" key="8">
    <source>
        <dbReference type="ARBA" id="ARBA00038852"/>
    </source>
</evidence>
<dbReference type="FunFam" id="3.40.50.300:FF:000016">
    <property type="entry name" value="Oligopeptide ABC transporter ATP-binding component"/>
    <property type="match status" value="1"/>
</dbReference>
<evidence type="ECO:0000256" key="7">
    <source>
        <dbReference type="ARBA" id="ARBA00023136"/>
    </source>
</evidence>
<dbReference type="SMART" id="SM00382">
    <property type="entry name" value="AAA"/>
    <property type="match status" value="1"/>
</dbReference>
<evidence type="ECO:0000256" key="4">
    <source>
        <dbReference type="ARBA" id="ARBA00022475"/>
    </source>
</evidence>
<dbReference type="PROSITE" id="PS50893">
    <property type="entry name" value="ABC_TRANSPORTER_2"/>
    <property type="match status" value="1"/>
</dbReference>
<dbReference type="InterPro" id="IPR003593">
    <property type="entry name" value="AAA+_ATPase"/>
</dbReference>
<keyword evidence="3" id="KW-0813">Transport</keyword>
<dbReference type="EMBL" id="FNDD01000001">
    <property type="protein sequence ID" value="SDG68743.1"/>
    <property type="molecule type" value="Genomic_DNA"/>
</dbReference>
<evidence type="ECO:0000256" key="3">
    <source>
        <dbReference type="ARBA" id="ARBA00022448"/>
    </source>
</evidence>
<dbReference type="GO" id="GO:0015833">
    <property type="term" value="P:peptide transport"/>
    <property type="evidence" value="ECO:0007669"/>
    <property type="project" value="InterPro"/>
</dbReference>
<keyword evidence="5" id="KW-0547">Nucleotide-binding</keyword>
<keyword evidence="7" id="KW-0472">Membrane</keyword>
<evidence type="ECO:0000256" key="6">
    <source>
        <dbReference type="ARBA" id="ARBA00022840"/>
    </source>
</evidence>
<keyword evidence="4" id="KW-1003">Cell membrane</keyword>
<dbReference type="EC" id="7.4.2.9" evidence="8"/>
<dbReference type="InterPro" id="IPR027417">
    <property type="entry name" value="P-loop_NTPase"/>
</dbReference>
<gene>
    <name evidence="11" type="ORF">SAMN04488136_101279</name>
</gene>
<dbReference type="InterPro" id="IPR013563">
    <property type="entry name" value="Oligopep_ABC_C"/>
</dbReference>
<dbReference type="PANTHER" id="PTHR43297">
    <property type="entry name" value="OLIGOPEPTIDE TRANSPORT ATP-BINDING PROTEIN APPD"/>
    <property type="match status" value="1"/>
</dbReference>